<evidence type="ECO:0000313" key="9">
    <source>
        <dbReference type="Proteomes" id="UP000638560"/>
    </source>
</evidence>
<sequence>MPSSELVLPPLSPVLVGRPYAAIPHLAAYAQQRGSTGIRQTDLNQAYVGHLLRSADPAELPSSAGPESLGGAVDDAIVAAILAAIERVPDDVELLAAAARDPGMREWLFTRVGLAESESPEDLDAAFAMVPLLGDMRTFFTDRYRARGVPRLVGVSVPFATQLAPALVLAEVLRELADDVFVVLGGPLPSLLNDEQVERLLRNSAVSAVVRHEGEEAFRLLHEADDLSPAGISGIPSLSYRDGTAVTVKRPGEFLVRLTDTAPYPLDPEYVAEGVELPVMVGRGCFYTCAFCDYIQLYERINFRSATDVVESVRLAAAQSRNGMLHFVYEVMSVRYERKLVRALVEADLGIQWRGFQRVYGEMTADDVRMLEASGCRRLDIGLESADDAALQRMDKGYTRDDIAAFLRAFEGTSIQLLVNVIVDYPGLTYERAMEAARFLAAATEKIDSLHFEVLRFALGRNSAMFDRPDDFGLTILPTSTNGSPRPTSPTQVPFSSRESMSPEERARVEAYYRQLNGRNSARRAERAASDLRLAEELWVSREPLVYTAAVDSADIAVRRLSTAETFLLSRRYEPLIQEVRGRTAATRLDDLVAGAWRRRAGLEPDECAEVLEGIGLLRPDPPRGPRREPVRVGVSSDGDFFRGVKRTGEGRAI</sequence>
<comment type="cofactor">
    <cofactor evidence="1">
        <name>[4Fe-4S] cluster</name>
        <dbReference type="ChEBI" id="CHEBI:49883"/>
    </cofactor>
</comment>
<dbReference type="InterPro" id="IPR023404">
    <property type="entry name" value="rSAM_horseshoe"/>
</dbReference>
<dbReference type="RefSeq" id="WP_196200185.1">
    <property type="nucleotide sequence ID" value="NZ_JADPUN010000079.1"/>
</dbReference>
<name>A0ABS0GQR5_9ACTN</name>
<dbReference type="PROSITE" id="PS51918">
    <property type="entry name" value="RADICAL_SAM"/>
    <property type="match status" value="1"/>
</dbReference>
<dbReference type="Proteomes" id="UP000638560">
    <property type="component" value="Unassembled WGS sequence"/>
</dbReference>
<accession>A0ABS0GQR5</accession>
<proteinExistence type="predicted"/>
<reference evidence="8 9" key="1">
    <citation type="submission" date="2020-11" db="EMBL/GenBank/DDBJ databases">
        <title>A novel isolate from a Black sea contaminated sediment with potential to produce alkanes: Plantactinospora alkalitolerans sp. nov.</title>
        <authorList>
            <person name="Carro L."/>
            <person name="Veyisoglu A."/>
            <person name="Guven K."/>
            <person name="Schumann P."/>
            <person name="Klenk H.-P."/>
            <person name="Sahin N."/>
        </authorList>
    </citation>
    <scope>NUCLEOTIDE SEQUENCE [LARGE SCALE GENOMIC DNA]</scope>
    <source>
        <strain evidence="8 9">S1510</strain>
    </source>
</reference>
<dbReference type="SUPFAM" id="SSF102114">
    <property type="entry name" value="Radical SAM enzymes"/>
    <property type="match status" value="1"/>
</dbReference>
<gene>
    <name evidence="8" type="ORF">I0C86_05950</name>
</gene>
<evidence type="ECO:0000256" key="2">
    <source>
        <dbReference type="ARBA" id="ARBA00022691"/>
    </source>
</evidence>
<dbReference type="Gene3D" id="3.40.50.280">
    <property type="entry name" value="Cobalamin-binding domain"/>
    <property type="match status" value="1"/>
</dbReference>
<organism evidence="8 9">
    <name type="scientific">Plantactinospora alkalitolerans</name>
    <dbReference type="NCBI Taxonomy" id="2789879"/>
    <lineage>
        <taxon>Bacteria</taxon>
        <taxon>Bacillati</taxon>
        <taxon>Actinomycetota</taxon>
        <taxon>Actinomycetes</taxon>
        <taxon>Micromonosporales</taxon>
        <taxon>Micromonosporaceae</taxon>
        <taxon>Plantactinospora</taxon>
    </lineage>
</organism>
<dbReference type="SFLD" id="SFLDS00029">
    <property type="entry name" value="Radical_SAM"/>
    <property type="match status" value="1"/>
</dbReference>
<evidence type="ECO:0000256" key="5">
    <source>
        <dbReference type="ARBA" id="ARBA00023014"/>
    </source>
</evidence>
<dbReference type="InterPro" id="IPR051198">
    <property type="entry name" value="BchE-like"/>
</dbReference>
<dbReference type="SFLD" id="SFLDG01082">
    <property type="entry name" value="B12-binding_domain_containing"/>
    <property type="match status" value="1"/>
</dbReference>
<keyword evidence="9" id="KW-1185">Reference proteome</keyword>
<keyword evidence="2" id="KW-0949">S-adenosyl-L-methionine</keyword>
<evidence type="ECO:0000259" key="7">
    <source>
        <dbReference type="PROSITE" id="PS51918"/>
    </source>
</evidence>
<dbReference type="Pfam" id="PF04055">
    <property type="entry name" value="Radical_SAM"/>
    <property type="match status" value="1"/>
</dbReference>
<dbReference type="CDD" id="cd01335">
    <property type="entry name" value="Radical_SAM"/>
    <property type="match status" value="1"/>
</dbReference>
<evidence type="ECO:0000313" key="8">
    <source>
        <dbReference type="EMBL" id="MBF9128533.1"/>
    </source>
</evidence>
<dbReference type="PANTHER" id="PTHR43409:SF7">
    <property type="entry name" value="BLL1977 PROTEIN"/>
    <property type="match status" value="1"/>
</dbReference>
<dbReference type="InterPro" id="IPR058240">
    <property type="entry name" value="rSAM_sf"/>
</dbReference>
<evidence type="ECO:0000256" key="3">
    <source>
        <dbReference type="ARBA" id="ARBA00022723"/>
    </source>
</evidence>
<feature type="domain" description="Radical SAM core" evidence="7">
    <location>
        <begin position="271"/>
        <end position="486"/>
    </location>
</feature>
<dbReference type="EMBL" id="JADPUN010000079">
    <property type="protein sequence ID" value="MBF9128533.1"/>
    <property type="molecule type" value="Genomic_DNA"/>
</dbReference>
<evidence type="ECO:0000256" key="4">
    <source>
        <dbReference type="ARBA" id="ARBA00023004"/>
    </source>
</evidence>
<dbReference type="PANTHER" id="PTHR43409">
    <property type="entry name" value="ANAEROBIC MAGNESIUM-PROTOPORPHYRIN IX MONOMETHYL ESTER CYCLASE-RELATED"/>
    <property type="match status" value="1"/>
</dbReference>
<keyword evidence="3" id="KW-0479">Metal-binding</keyword>
<protein>
    <submittedName>
        <fullName evidence="8">Radical SAM protein</fullName>
    </submittedName>
</protein>
<evidence type="ECO:0000256" key="6">
    <source>
        <dbReference type="SAM" id="MobiDB-lite"/>
    </source>
</evidence>
<feature type="compositionally biased region" description="Polar residues" evidence="6">
    <location>
        <begin position="478"/>
        <end position="500"/>
    </location>
</feature>
<dbReference type="SMART" id="SM00729">
    <property type="entry name" value="Elp3"/>
    <property type="match status" value="1"/>
</dbReference>
<dbReference type="InterPro" id="IPR007197">
    <property type="entry name" value="rSAM"/>
</dbReference>
<keyword evidence="4" id="KW-0408">Iron</keyword>
<dbReference type="InterPro" id="IPR006638">
    <property type="entry name" value="Elp3/MiaA/NifB-like_rSAM"/>
</dbReference>
<evidence type="ECO:0000256" key="1">
    <source>
        <dbReference type="ARBA" id="ARBA00001966"/>
    </source>
</evidence>
<feature type="region of interest" description="Disordered" evidence="6">
    <location>
        <begin position="478"/>
        <end position="501"/>
    </location>
</feature>
<dbReference type="Gene3D" id="3.80.30.20">
    <property type="entry name" value="tm_1862 like domain"/>
    <property type="match status" value="1"/>
</dbReference>
<comment type="caution">
    <text evidence="8">The sequence shown here is derived from an EMBL/GenBank/DDBJ whole genome shotgun (WGS) entry which is preliminary data.</text>
</comment>
<keyword evidence="5" id="KW-0411">Iron-sulfur</keyword>